<reference evidence="1" key="1">
    <citation type="journal article" date="2021" name="Open Biol.">
        <title>Shared evolutionary footprints suggest mitochondrial oxidative damage underlies multiple complex I losses in fungi.</title>
        <authorList>
            <person name="Schikora-Tamarit M.A."/>
            <person name="Marcet-Houben M."/>
            <person name="Nosek J."/>
            <person name="Gabaldon T."/>
        </authorList>
    </citation>
    <scope>NUCLEOTIDE SEQUENCE</scope>
    <source>
        <strain evidence="1">CBS6341</strain>
    </source>
</reference>
<evidence type="ECO:0000313" key="2">
    <source>
        <dbReference type="Proteomes" id="UP000769528"/>
    </source>
</evidence>
<dbReference type="EMBL" id="JAEUBF010000389">
    <property type="protein sequence ID" value="KAH3679153.1"/>
    <property type="molecule type" value="Genomic_DNA"/>
</dbReference>
<sequence length="673" mass="79976">MLFKMRRTLAGIDIQFTLQNKLHFNLPMMFDKKIVTLAYADDLTIFMKNKKDISNAMILLNDFQQASSMEINLSKTQLIYLTRRYKVEKKRIRAKVQKLPKDVDAYTFPNATSTIAEFQNYNLETNAIFLDEYHKIPKVLGIHLNQVNWDDEMKIIEKNLYWPLIDQAPKITQSRGINVYVFSKVYFKDPIFPMPLKHINKINKICKSLFKGISHTTLMTPLKFGGFGLMDLTKQLTGHRAKFIYNLYMMDHFHIYRDLRYKLQNYALAVSNILNLHPYQALQRYESGHWHRTIENGQEIRREFITQSFRNNASAAATQIYPPPPSTYKNCLLGFPWFKILDGTLLKFYNSLPPTSEWKGLSTASHQQVTDMMEFLTKVLPSASVHLPKSYLYYGSRIDSKKLLNIENWLTDREFIWLSEWFKVIHFEPLVDHLEIVDLMPFALPQDQVFFNYVFNGKEARKYIPQLKDLQDQKVTIDSFKRLHKKTYEAANMPITRTNYDTQGNLIVSNSDHNLWRYFWKEMNYHQIHKPGLLQELQRFNLGHYIHKFQFPVNDSRRQTHPNLYDKLCCLCHQEEDTFEHLFEECEISKKFWKLMLNGRQEISLSSLYIPYQDSKQLLIQKNNYIAVLWEIRSKRKYSEKILTMFDENQILTEMQRLLMQQIKAYSVDDTSE</sequence>
<reference evidence="1" key="2">
    <citation type="submission" date="2021-01" db="EMBL/GenBank/DDBJ databases">
        <authorList>
            <person name="Schikora-Tamarit M.A."/>
        </authorList>
    </citation>
    <scope>NUCLEOTIDE SEQUENCE</scope>
    <source>
        <strain evidence="1">CBS6341</strain>
    </source>
</reference>
<name>A0A9P8PVF3_9ASCO</name>
<dbReference type="Proteomes" id="UP000769528">
    <property type="component" value="Unassembled WGS sequence"/>
</dbReference>
<accession>A0A9P8PVF3</accession>
<organism evidence="1 2">
    <name type="scientific">Wickerhamomyces mucosus</name>
    <dbReference type="NCBI Taxonomy" id="1378264"/>
    <lineage>
        <taxon>Eukaryota</taxon>
        <taxon>Fungi</taxon>
        <taxon>Dikarya</taxon>
        <taxon>Ascomycota</taxon>
        <taxon>Saccharomycotina</taxon>
        <taxon>Saccharomycetes</taxon>
        <taxon>Phaffomycetales</taxon>
        <taxon>Wickerhamomycetaceae</taxon>
        <taxon>Wickerhamomyces</taxon>
    </lineage>
</organism>
<evidence type="ECO:0000313" key="1">
    <source>
        <dbReference type="EMBL" id="KAH3679153.1"/>
    </source>
</evidence>
<dbReference type="AlphaFoldDB" id="A0A9P8PVF3"/>
<evidence type="ECO:0008006" key="3">
    <source>
        <dbReference type="Google" id="ProtNLM"/>
    </source>
</evidence>
<comment type="caution">
    <text evidence="1">The sequence shown here is derived from an EMBL/GenBank/DDBJ whole genome shotgun (WGS) entry which is preliminary data.</text>
</comment>
<gene>
    <name evidence="1" type="ORF">WICMUC_001164</name>
</gene>
<proteinExistence type="predicted"/>
<keyword evidence="2" id="KW-1185">Reference proteome</keyword>
<dbReference type="OrthoDB" id="4097129at2759"/>
<protein>
    <recommendedName>
        <fullName evidence="3">Reverse transcriptase domain-containing protein</fullName>
    </recommendedName>
</protein>